<evidence type="ECO:0000313" key="4">
    <source>
        <dbReference type="EMBL" id="KAH9310674.1"/>
    </source>
</evidence>
<keyword evidence="2" id="KW-1133">Transmembrane helix</keyword>
<dbReference type="SUPFAM" id="SSF56112">
    <property type="entry name" value="Protein kinase-like (PK-like)"/>
    <property type="match status" value="1"/>
</dbReference>
<feature type="domain" description="ABC1 atypical kinase-like" evidence="3">
    <location>
        <begin position="300"/>
        <end position="567"/>
    </location>
</feature>
<keyword evidence="2" id="KW-0472">Membrane</keyword>
<comment type="caution">
    <text evidence="4">The sequence shown here is derived from an EMBL/GenBank/DDBJ whole genome shotgun (WGS) entry which is preliminary data.</text>
</comment>
<sequence>MNWRLTALGKELDRRASIKSTINNPATRYFAYGSIGKIGHGFSTRTLQDIAVRTHGNPSTPGLPTVLWNHFRLYHSQHKSYWCRIDKKYGSMQEDAKRAHSIQTLLRFSKLRKDLCGPQNSKGFFSMAKSPDMAHRAQTAWKRLSLMCFYGGPTFLPISRLTRAVSLACYRSHLIPRILALIIGEASWAHNRSTESEELQANFPPNSQAPNRHGVIITSFWSLVEGIVLVLRALYLLTLFSPAIILAPFADIFGGRYRQLWLQLVHRTLEKGGAAFIKWGQWAATRPDLFPRDLCNELAKLHTQAPAHKFAYTRQTIEKAFGRKIDEIFEDFEEEPVASGSIAQVHRASLKFRYPGQKVKPMMVAVKVRHPGVSEVIRRDFVIINWVAKVSTMVPALKWLRLDESVQQFAVFMLSQVDLAREAAHLSRFLYNFRRWKDVSFPKPLYPLVHPAVLVETYEQGESVARYVDQPEGKGRINKSLAHIGTHTLLKMLLVDNFIHADMHPGNILVRVGQDNPSNKRKRFFRSRPHVVFLDVGMTAELSNNDRLNLLEFFKAVALRDGRKAAECTLKFSKYQSCPDRDSFIKEIETSFKFWGSPEGDVIHPADCMQDLLEQVRRHKVNIDGNVCTVMVTTLVLEIKLLCSPRINDFIGVGIEESDAKVKNNQENVEVLSEGYPPINKNANGKLAGPYNTTVHMQRKIVNEWQPRSLLGDQTHTSKGQPCNINKRQDNYDEVMNYSEFDFYVANEDDEVVIDEYGHKEESVIEGTLTSLSRNDRIHLFRTRGTDVEEYGSNKPHRLRSIKRSNRVKDLHINDSGYKMGTERNNYKWTRSMGHGCPQYDGDVVG</sequence>
<evidence type="ECO:0000259" key="3">
    <source>
        <dbReference type="Pfam" id="PF03109"/>
    </source>
</evidence>
<organism evidence="4 5">
    <name type="scientific">Taxus chinensis</name>
    <name type="common">Chinese yew</name>
    <name type="synonym">Taxus wallichiana var. chinensis</name>
    <dbReference type="NCBI Taxonomy" id="29808"/>
    <lineage>
        <taxon>Eukaryota</taxon>
        <taxon>Viridiplantae</taxon>
        <taxon>Streptophyta</taxon>
        <taxon>Embryophyta</taxon>
        <taxon>Tracheophyta</taxon>
        <taxon>Spermatophyta</taxon>
        <taxon>Pinopsida</taxon>
        <taxon>Pinidae</taxon>
        <taxon>Conifers II</taxon>
        <taxon>Cupressales</taxon>
        <taxon>Taxaceae</taxon>
        <taxon>Taxus</taxon>
    </lineage>
</organism>
<name>A0AA38FUI4_TAXCH</name>
<reference evidence="4 5" key="1">
    <citation type="journal article" date="2021" name="Nat. Plants">
        <title>The Taxus genome provides insights into paclitaxel biosynthesis.</title>
        <authorList>
            <person name="Xiong X."/>
            <person name="Gou J."/>
            <person name="Liao Q."/>
            <person name="Li Y."/>
            <person name="Zhou Q."/>
            <person name="Bi G."/>
            <person name="Li C."/>
            <person name="Du R."/>
            <person name="Wang X."/>
            <person name="Sun T."/>
            <person name="Guo L."/>
            <person name="Liang H."/>
            <person name="Lu P."/>
            <person name="Wu Y."/>
            <person name="Zhang Z."/>
            <person name="Ro D.K."/>
            <person name="Shang Y."/>
            <person name="Huang S."/>
            <person name="Yan J."/>
        </authorList>
    </citation>
    <scope>NUCLEOTIDE SEQUENCE [LARGE SCALE GENOMIC DNA]</scope>
    <source>
        <strain evidence="4">Ta-2019</strain>
    </source>
</reference>
<evidence type="ECO:0000313" key="5">
    <source>
        <dbReference type="Proteomes" id="UP000824469"/>
    </source>
</evidence>
<dbReference type="PANTHER" id="PTHR45890:SF1">
    <property type="entry name" value="AARF DOMAIN CONTAINING KINASE 2"/>
    <property type="match status" value="1"/>
</dbReference>
<dbReference type="Pfam" id="PF03109">
    <property type="entry name" value="ABC1"/>
    <property type="match status" value="1"/>
</dbReference>
<dbReference type="CDD" id="cd13971">
    <property type="entry name" value="ADCK2-like"/>
    <property type="match status" value="1"/>
</dbReference>
<gene>
    <name evidence="4" type="ORF">KI387_025709</name>
</gene>
<dbReference type="InterPro" id="IPR044095">
    <property type="entry name" value="ADCK2_dom"/>
</dbReference>
<dbReference type="InterPro" id="IPR052402">
    <property type="entry name" value="ADCK_kinase"/>
</dbReference>
<evidence type="ECO:0000256" key="2">
    <source>
        <dbReference type="SAM" id="Phobius"/>
    </source>
</evidence>
<feature type="transmembrane region" description="Helical" evidence="2">
    <location>
        <begin position="229"/>
        <end position="250"/>
    </location>
</feature>
<keyword evidence="5" id="KW-1185">Reference proteome</keyword>
<protein>
    <recommendedName>
        <fullName evidence="3">ABC1 atypical kinase-like domain-containing protein</fullName>
    </recommendedName>
</protein>
<comment type="similarity">
    <text evidence="1">Belongs to the protein kinase superfamily. ADCK protein kinase family.</text>
</comment>
<dbReference type="PANTHER" id="PTHR45890">
    <property type="entry name" value="AARF DOMAIN CONTAINING KINASE 2 (PREDICTED)"/>
    <property type="match status" value="1"/>
</dbReference>
<keyword evidence="2" id="KW-0812">Transmembrane</keyword>
<evidence type="ECO:0000256" key="1">
    <source>
        <dbReference type="ARBA" id="ARBA00009670"/>
    </source>
</evidence>
<accession>A0AA38FUI4</accession>
<dbReference type="EMBL" id="JAHRHJ020000006">
    <property type="protein sequence ID" value="KAH9310674.1"/>
    <property type="molecule type" value="Genomic_DNA"/>
</dbReference>
<dbReference type="AlphaFoldDB" id="A0AA38FUI4"/>
<proteinExistence type="inferred from homology"/>
<dbReference type="Proteomes" id="UP000824469">
    <property type="component" value="Unassembled WGS sequence"/>
</dbReference>
<dbReference type="InterPro" id="IPR004147">
    <property type="entry name" value="ABC1_dom"/>
</dbReference>
<dbReference type="InterPro" id="IPR011009">
    <property type="entry name" value="Kinase-like_dom_sf"/>
</dbReference>